<keyword evidence="3" id="KW-1185">Reference proteome</keyword>
<proteinExistence type="predicted"/>
<accession>A6TM27</accession>
<sequence length="115" mass="12958">MFSPDQLNELIKEVMINQQMGSNDNPNQNKHKYKHEEQQNKSQFNITPSQALVVLGLLTGALQVVSVLVDREQSVQLVLSGSLKKKEQSELEKVMGQIGHLPFDEVVKAMMGRLK</sequence>
<dbReference type="KEGG" id="amt:Amet_1028"/>
<feature type="compositionally biased region" description="Polar residues" evidence="1">
    <location>
        <begin position="17"/>
        <end position="28"/>
    </location>
</feature>
<evidence type="ECO:0000313" key="2">
    <source>
        <dbReference type="EMBL" id="ABR47245.1"/>
    </source>
</evidence>
<dbReference type="EMBL" id="CP000724">
    <property type="protein sequence ID" value="ABR47245.1"/>
    <property type="molecule type" value="Genomic_DNA"/>
</dbReference>
<reference evidence="3" key="1">
    <citation type="journal article" date="2016" name="Genome Announc.">
        <title>Complete genome sequence of Alkaliphilus metalliredigens strain QYMF, an alkaliphilic and metal-reducing bacterium isolated from borax-contaminated leachate ponds.</title>
        <authorList>
            <person name="Hwang C."/>
            <person name="Copeland A."/>
            <person name="Lucas S."/>
            <person name="Lapidus A."/>
            <person name="Barry K."/>
            <person name="Detter J.C."/>
            <person name="Glavina Del Rio T."/>
            <person name="Hammon N."/>
            <person name="Israni S."/>
            <person name="Dalin E."/>
            <person name="Tice H."/>
            <person name="Pitluck S."/>
            <person name="Chertkov O."/>
            <person name="Brettin T."/>
            <person name="Bruce D."/>
            <person name="Han C."/>
            <person name="Schmutz J."/>
            <person name="Larimer F."/>
            <person name="Land M.L."/>
            <person name="Hauser L."/>
            <person name="Kyrpides N."/>
            <person name="Mikhailova N."/>
            <person name="Ye Q."/>
            <person name="Zhou J."/>
            <person name="Richardson P."/>
            <person name="Fields M.W."/>
        </authorList>
    </citation>
    <scope>NUCLEOTIDE SEQUENCE [LARGE SCALE GENOMIC DNA]</scope>
    <source>
        <strain evidence="3">QYMF</strain>
    </source>
</reference>
<organism evidence="2 3">
    <name type="scientific">Alkaliphilus metalliredigens (strain QYMF)</name>
    <dbReference type="NCBI Taxonomy" id="293826"/>
    <lineage>
        <taxon>Bacteria</taxon>
        <taxon>Bacillati</taxon>
        <taxon>Bacillota</taxon>
        <taxon>Clostridia</taxon>
        <taxon>Peptostreptococcales</taxon>
        <taxon>Natronincolaceae</taxon>
        <taxon>Alkaliphilus</taxon>
    </lineage>
</organism>
<dbReference type="OrthoDB" id="2087198at2"/>
<evidence type="ECO:0000313" key="3">
    <source>
        <dbReference type="Proteomes" id="UP000001572"/>
    </source>
</evidence>
<dbReference type="AlphaFoldDB" id="A6TM27"/>
<dbReference type="RefSeq" id="WP_012062287.1">
    <property type="nucleotide sequence ID" value="NC_009633.1"/>
</dbReference>
<dbReference type="STRING" id="293826.Amet_1028"/>
<dbReference type="HOGENOM" id="CLU_170180_0_0_9"/>
<dbReference type="eggNOG" id="ENOG50336Y4">
    <property type="taxonomic scope" value="Bacteria"/>
</dbReference>
<evidence type="ECO:0000256" key="1">
    <source>
        <dbReference type="SAM" id="MobiDB-lite"/>
    </source>
</evidence>
<gene>
    <name evidence="2" type="ordered locus">Amet_1028</name>
</gene>
<dbReference type="Proteomes" id="UP000001572">
    <property type="component" value="Chromosome"/>
</dbReference>
<protein>
    <submittedName>
        <fullName evidence="2">Uncharacterized protein</fullName>
    </submittedName>
</protein>
<feature type="region of interest" description="Disordered" evidence="1">
    <location>
        <begin position="17"/>
        <end position="41"/>
    </location>
</feature>
<name>A6TM27_ALKMQ</name>